<comment type="similarity">
    <text evidence="2">Belongs to the acyl-CoA dehydrogenase family.</text>
</comment>
<dbReference type="EMBL" id="LOXM01000041">
    <property type="protein sequence ID" value="KVG73560.1"/>
    <property type="molecule type" value="Genomic_DNA"/>
</dbReference>
<feature type="domain" description="Acyl-CoA dehydrogenase/oxidase C-terminal" evidence="5">
    <location>
        <begin position="244"/>
        <end position="365"/>
    </location>
</feature>
<evidence type="ECO:0000313" key="7">
    <source>
        <dbReference type="EMBL" id="KVG73560.1"/>
    </source>
</evidence>
<dbReference type="InterPro" id="IPR009075">
    <property type="entry name" value="AcylCo_DH/oxidase_C"/>
</dbReference>
<comment type="cofactor">
    <cofactor evidence="1">
        <name>FAD</name>
        <dbReference type="ChEBI" id="CHEBI:57692"/>
    </cofactor>
</comment>
<dbReference type="InterPro" id="IPR037069">
    <property type="entry name" value="AcylCoA_DH/ox_N_sf"/>
</dbReference>
<evidence type="ECO:0000256" key="2">
    <source>
        <dbReference type="ARBA" id="ARBA00009347"/>
    </source>
</evidence>
<dbReference type="Gene3D" id="1.20.140.10">
    <property type="entry name" value="Butyryl-CoA Dehydrogenase, subunit A, domain 3"/>
    <property type="match status" value="1"/>
</dbReference>
<accession>A0A103RT93</accession>
<organism evidence="7 8">
    <name type="scientific">Burkholderia ubonensis</name>
    <dbReference type="NCBI Taxonomy" id="101571"/>
    <lineage>
        <taxon>Bacteria</taxon>
        <taxon>Pseudomonadati</taxon>
        <taxon>Pseudomonadota</taxon>
        <taxon>Betaproteobacteria</taxon>
        <taxon>Burkholderiales</taxon>
        <taxon>Burkholderiaceae</taxon>
        <taxon>Burkholderia</taxon>
        <taxon>Burkholderia cepacia complex</taxon>
    </lineage>
</organism>
<dbReference type="InterPro" id="IPR046373">
    <property type="entry name" value="Acyl-CoA_Oxase/DH_mid-dom_sf"/>
</dbReference>
<dbReference type="RefSeq" id="WP_059749684.1">
    <property type="nucleotide sequence ID" value="NZ_LOXM01000041.1"/>
</dbReference>
<evidence type="ECO:0000256" key="3">
    <source>
        <dbReference type="ARBA" id="ARBA00022630"/>
    </source>
</evidence>
<dbReference type="Pfam" id="PF02771">
    <property type="entry name" value="Acyl-CoA_dh_N"/>
    <property type="match status" value="1"/>
</dbReference>
<name>A0A103RT93_9BURK</name>
<sequence>MSTVLRFRSARADLVEQVATLAAVHAERTDAEASFPAEALQAMRDTGLLGLLVPESYGGLGGSVEDLLTATLRLAREDLSVAMIFAMHGQQVAALVRYAAEPLRATLLPDIAAGRCYLASVTTEAGKGGNLLQADARLEAREGHLLLDRFAPVVTGGKHADGYLVTMLDPRAESGHQVSLVYARRDQLEIEPAGVWQPLGMRASDSGALHLRGLLPADQIIGEPGRFRDIVTTVFGPLAHLGWSAAWLGTASGALARVIALLRARRAHGGPNLDSELLLTRIATVRERLETVHALLWRCAGLFEREADLSRPRTQLLLNGLKVTASEQCHAAVDTLIELTGMQHGYLRTSPTRLERALRDLRSATLNYHNDRLRLADGKLALLDPEVNLA</sequence>
<dbReference type="InterPro" id="IPR036250">
    <property type="entry name" value="AcylCo_DH-like_C"/>
</dbReference>
<keyword evidence="3" id="KW-0285">Flavoprotein</keyword>
<dbReference type="Proteomes" id="UP000064029">
    <property type="component" value="Unassembled WGS sequence"/>
</dbReference>
<gene>
    <name evidence="7" type="ORF">WJ33_16365</name>
</gene>
<evidence type="ECO:0000259" key="5">
    <source>
        <dbReference type="Pfam" id="PF00441"/>
    </source>
</evidence>
<feature type="domain" description="Acyl-CoA dehydrogenase/oxidase N-terminal" evidence="6">
    <location>
        <begin position="19"/>
        <end position="114"/>
    </location>
</feature>
<evidence type="ECO:0000256" key="4">
    <source>
        <dbReference type="ARBA" id="ARBA00022827"/>
    </source>
</evidence>
<evidence type="ECO:0000256" key="1">
    <source>
        <dbReference type="ARBA" id="ARBA00001974"/>
    </source>
</evidence>
<dbReference type="SUPFAM" id="SSF56645">
    <property type="entry name" value="Acyl-CoA dehydrogenase NM domain-like"/>
    <property type="match status" value="1"/>
</dbReference>
<dbReference type="PANTHER" id="PTHR43884:SF12">
    <property type="entry name" value="ISOVALERYL-COA DEHYDROGENASE, MITOCHONDRIAL-RELATED"/>
    <property type="match status" value="1"/>
</dbReference>
<evidence type="ECO:0000313" key="8">
    <source>
        <dbReference type="Proteomes" id="UP000064029"/>
    </source>
</evidence>
<dbReference type="SUPFAM" id="SSF47203">
    <property type="entry name" value="Acyl-CoA dehydrogenase C-terminal domain-like"/>
    <property type="match status" value="1"/>
</dbReference>
<comment type="caution">
    <text evidence="7">The sequence shown here is derived from an EMBL/GenBank/DDBJ whole genome shotgun (WGS) entry which is preliminary data.</text>
</comment>
<keyword evidence="4" id="KW-0274">FAD</keyword>
<dbReference type="GO" id="GO:0050660">
    <property type="term" value="F:flavin adenine dinucleotide binding"/>
    <property type="evidence" value="ECO:0007669"/>
    <property type="project" value="InterPro"/>
</dbReference>
<dbReference type="OrthoDB" id="2986495at2"/>
<dbReference type="AlphaFoldDB" id="A0A103RT93"/>
<dbReference type="Gene3D" id="2.40.110.10">
    <property type="entry name" value="Butyryl-CoA Dehydrogenase, subunit A, domain 2"/>
    <property type="match status" value="1"/>
</dbReference>
<dbReference type="PANTHER" id="PTHR43884">
    <property type="entry name" value="ACYL-COA DEHYDROGENASE"/>
    <property type="match status" value="1"/>
</dbReference>
<dbReference type="InterPro" id="IPR009100">
    <property type="entry name" value="AcylCoA_DH/oxidase_NM_dom_sf"/>
</dbReference>
<evidence type="ECO:0000259" key="6">
    <source>
        <dbReference type="Pfam" id="PF02771"/>
    </source>
</evidence>
<protein>
    <submittedName>
        <fullName evidence="7">Acyl-CoA dehydrogenase</fullName>
    </submittedName>
</protein>
<proteinExistence type="inferred from homology"/>
<reference evidence="7 8" key="1">
    <citation type="submission" date="2015-11" db="EMBL/GenBank/DDBJ databases">
        <title>Expanding the genomic diversity of Burkholderia species for the development of highly accurate diagnostics.</title>
        <authorList>
            <person name="Sahl J."/>
            <person name="Keim P."/>
            <person name="Wagner D."/>
        </authorList>
    </citation>
    <scope>NUCLEOTIDE SEQUENCE [LARGE SCALE GENOMIC DNA]</scope>
    <source>
        <strain evidence="7 8">MSMB2036</strain>
    </source>
</reference>
<dbReference type="InterPro" id="IPR013786">
    <property type="entry name" value="AcylCoA_DH/ox_N"/>
</dbReference>
<dbReference type="Pfam" id="PF00441">
    <property type="entry name" value="Acyl-CoA_dh_1"/>
    <property type="match status" value="1"/>
</dbReference>
<dbReference type="Gene3D" id="1.10.540.10">
    <property type="entry name" value="Acyl-CoA dehydrogenase/oxidase, N-terminal domain"/>
    <property type="match status" value="1"/>
</dbReference>
<dbReference type="GO" id="GO:0003995">
    <property type="term" value="F:acyl-CoA dehydrogenase activity"/>
    <property type="evidence" value="ECO:0007669"/>
    <property type="project" value="TreeGrafter"/>
</dbReference>
<dbReference type="PIRSF" id="PIRSF016578">
    <property type="entry name" value="HsaA"/>
    <property type="match status" value="1"/>
</dbReference>